<dbReference type="Pfam" id="PF04438">
    <property type="entry name" value="zf-HIT"/>
    <property type="match status" value="1"/>
</dbReference>
<evidence type="ECO:0000313" key="5">
    <source>
        <dbReference type="WBParaSite" id="ECPE_0000044401-mRNA-1"/>
    </source>
</evidence>
<proteinExistence type="predicted"/>
<evidence type="ECO:0000313" key="3">
    <source>
        <dbReference type="EMBL" id="VDP22770.1"/>
    </source>
</evidence>
<dbReference type="CDD" id="cd23021">
    <property type="entry name" value="zf-HIT_IN80B"/>
    <property type="match status" value="1"/>
</dbReference>
<evidence type="ECO:0000256" key="1">
    <source>
        <dbReference type="SAM" id="MobiDB-lite"/>
    </source>
</evidence>
<dbReference type="Proteomes" id="UP000272942">
    <property type="component" value="Unassembled WGS sequence"/>
</dbReference>
<sequence length="193" mass="21044">MTLLNLLDPLSQINTNSVGLPKRSRGRGRGPLGRPGFSSQLNSMDPAGSDENEDDEENEDGEGESNGNSQPDANETKRADSSELLVRLSLAEQHGLNGTQMDPRPGYIRWLSSSRLTPSNRICIGPGSLSTDLFVEQRDTARQITGTMFCALGCGRARRYTCSATGQPVCSLLCYKKSMNDWTKTNLTKQPCT</sequence>
<dbReference type="EMBL" id="UZAN01001458">
    <property type="protein sequence ID" value="VDP22770.1"/>
    <property type="molecule type" value="Genomic_DNA"/>
</dbReference>
<protein>
    <submittedName>
        <fullName evidence="5">HIT-type domain-containing protein</fullName>
    </submittedName>
</protein>
<feature type="compositionally biased region" description="Acidic residues" evidence="1">
    <location>
        <begin position="48"/>
        <end position="63"/>
    </location>
</feature>
<evidence type="ECO:0000259" key="2">
    <source>
        <dbReference type="Pfam" id="PF04438"/>
    </source>
</evidence>
<dbReference type="AlphaFoldDB" id="A0A183A0F9"/>
<gene>
    <name evidence="3" type="ORF">ECPE_LOCUS444</name>
</gene>
<dbReference type="OrthoDB" id="2021186at2759"/>
<reference evidence="5" key="1">
    <citation type="submission" date="2016-06" db="UniProtKB">
        <authorList>
            <consortium name="WormBaseParasite"/>
        </authorList>
    </citation>
    <scope>IDENTIFICATION</scope>
</reference>
<dbReference type="InterPro" id="IPR007529">
    <property type="entry name" value="Znf_HIT"/>
</dbReference>
<dbReference type="WBParaSite" id="ECPE_0000044401-mRNA-1">
    <property type="protein sequence ID" value="ECPE_0000044401-mRNA-1"/>
    <property type="gene ID" value="ECPE_0000044401"/>
</dbReference>
<name>A0A183A0F9_9TREM</name>
<reference evidence="3 4" key="2">
    <citation type="submission" date="2018-11" db="EMBL/GenBank/DDBJ databases">
        <authorList>
            <consortium name="Pathogen Informatics"/>
        </authorList>
    </citation>
    <scope>NUCLEOTIDE SEQUENCE [LARGE SCALE GENOMIC DNA]</scope>
    <source>
        <strain evidence="3 4">Egypt</strain>
    </source>
</reference>
<feature type="region of interest" description="Disordered" evidence="1">
    <location>
        <begin position="13"/>
        <end position="80"/>
    </location>
</feature>
<organism evidence="5">
    <name type="scientific">Echinostoma caproni</name>
    <dbReference type="NCBI Taxonomy" id="27848"/>
    <lineage>
        <taxon>Eukaryota</taxon>
        <taxon>Metazoa</taxon>
        <taxon>Spiralia</taxon>
        <taxon>Lophotrochozoa</taxon>
        <taxon>Platyhelminthes</taxon>
        <taxon>Trematoda</taxon>
        <taxon>Digenea</taxon>
        <taxon>Plagiorchiida</taxon>
        <taxon>Echinostomata</taxon>
        <taxon>Echinostomatoidea</taxon>
        <taxon>Echinostomatidae</taxon>
        <taxon>Echinostoma</taxon>
    </lineage>
</organism>
<evidence type="ECO:0000313" key="4">
    <source>
        <dbReference type="Proteomes" id="UP000272942"/>
    </source>
</evidence>
<keyword evidence="4" id="KW-1185">Reference proteome</keyword>
<accession>A0A183A0F9</accession>
<feature type="domain" description="HIT-type" evidence="2">
    <location>
        <begin position="147"/>
        <end position="176"/>
    </location>
</feature>